<organism evidence="1">
    <name type="scientific">marine sediment metagenome</name>
    <dbReference type="NCBI Taxonomy" id="412755"/>
    <lineage>
        <taxon>unclassified sequences</taxon>
        <taxon>metagenomes</taxon>
        <taxon>ecological metagenomes</taxon>
    </lineage>
</organism>
<protein>
    <submittedName>
        <fullName evidence="1">Uncharacterized protein</fullName>
    </submittedName>
</protein>
<accession>A0A0F9T079</accession>
<dbReference type="Gene3D" id="1.10.3790.10">
    <property type="entry name" value="NinB"/>
    <property type="match status" value="1"/>
</dbReference>
<name>A0A0F9T079_9ZZZZ</name>
<gene>
    <name evidence="1" type="ORF">LCGC14_0388170</name>
</gene>
<dbReference type="AlphaFoldDB" id="A0A0F9T079"/>
<reference evidence="1" key="1">
    <citation type="journal article" date="2015" name="Nature">
        <title>Complex archaea that bridge the gap between prokaryotes and eukaryotes.</title>
        <authorList>
            <person name="Spang A."/>
            <person name="Saw J.H."/>
            <person name="Jorgensen S.L."/>
            <person name="Zaremba-Niedzwiedzka K."/>
            <person name="Martijn J."/>
            <person name="Lind A.E."/>
            <person name="van Eijk R."/>
            <person name="Schleper C."/>
            <person name="Guy L."/>
            <person name="Ettema T.J."/>
        </authorList>
    </citation>
    <scope>NUCLEOTIDE SEQUENCE</scope>
</reference>
<dbReference type="InterPro" id="IPR036619">
    <property type="entry name" value="NinB_sf"/>
</dbReference>
<comment type="caution">
    <text evidence="1">The sequence shown here is derived from an EMBL/GenBank/DDBJ whole genome shotgun (WGS) entry which is preliminary data.</text>
</comment>
<sequence length="132" mass="15621">MKYDFSKGTYPQQKAQEYLSKLIKDGSKASLTKIHPKRSVSQNSYLHVLFSLWGKENGWYLEEAKLVVKRELGYTYTKRNQEFADKTSKMDTAELTKFIDKFRIWSFADGCYLPTADEYKEEQIYFDNQINQ</sequence>
<proteinExistence type="predicted"/>
<evidence type="ECO:0000313" key="1">
    <source>
        <dbReference type="EMBL" id="KKN74615.1"/>
    </source>
</evidence>
<dbReference type="EMBL" id="LAZR01000322">
    <property type="protein sequence ID" value="KKN74615.1"/>
    <property type="molecule type" value="Genomic_DNA"/>
</dbReference>